<protein>
    <submittedName>
        <fullName evidence="1">Uncharacterized protein</fullName>
    </submittedName>
</protein>
<dbReference type="AlphaFoldDB" id="A0A1H4IC98"/>
<dbReference type="SUPFAM" id="SSF47113">
    <property type="entry name" value="Histone-fold"/>
    <property type="match status" value="1"/>
</dbReference>
<dbReference type="Proteomes" id="UP000183561">
    <property type="component" value="Unassembled WGS sequence"/>
</dbReference>
<organism evidence="1 2">
    <name type="scientific">Rhodococcus koreensis</name>
    <dbReference type="NCBI Taxonomy" id="99653"/>
    <lineage>
        <taxon>Bacteria</taxon>
        <taxon>Bacillati</taxon>
        <taxon>Actinomycetota</taxon>
        <taxon>Actinomycetes</taxon>
        <taxon>Mycobacteriales</taxon>
        <taxon>Nocardiaceae</taxon>
        <taxon>Rhodococcus</taxon>
    </lineage>
</organism>
<evidence type="ECO:0000313" key="2">
    <source>
        <dbReference type="Proteomes" id="UP000183561"/>
    </source>
</evidence>
<evidence type="ECO:0000313" key="1">
    <source>
        <dbReference type="EMBL" id="SEB31550.1"/>
    </source>
</evidence>
<dbReference type="Gene3D" id="1.10.20.10">
    <property type="entry name" value="Histone, subunit A"/>
    <property type="match status" value="1"/>
</dbReference>
<keyword evidence="2" id="KW-1185">Reference proteome</keyword>
<sequence>MEAAVPTVRVVTFDQFEDSFPVVAACGVGRDDFRRFGEVVARNICDLPFAAAAIRQYIIDCTDLPLTKGLRASSGLFRGLGPRTRVEPILG</sequence>
<proteinExistence type="predicted"/>
<reference evidence="2" key="1">
    <citation type="submission" date="2016-10" db="EMBL/GenBank/DDBJ databases">
        <authorList>
            <person name="Varghese N."/>
            <person name="Submissions S."/>
        </authorList>
    </citation>
    <scope>NUCLEOTIDE SEQUENCE [LARGE SCALE GENOMIC DNA]</scope>
    <source>
        <strain evidence="2">DSM 44498</strain>
    </source>
</reference>
<dbReference type="InterPro" id="IPR009072">
    <property type="entry name" value="Histone-fold"/>
</dbReference>
<dbReference type="GO" id="GO:0046982">
    <property type="term" value="F:protein heterodimerization activity"/>
    <property type="evidence" value="ECO:0007669"/>
    <property type="project" value="InterPro"/>
</dbReference>
<dbReference type="InterPro" id="IPR015207">
    <property type="entry name" value="DUF1931"/>
</dbReference>
<accession>A0A1H4IC98</accession>
<dbReference type="Pfam" id="PF09123">
    <property type="entry name" value="DUF1931"/>
    <property type="match status" value="1"/>
</dbReference>
<name>A0A1H4IC98_9NOCA</name>
<dbReference type="EMBL" id="FNSV01000002">
    <property type="protein sequence ID" value="SEB31550.1"/>
    <property type="molecule type" value="Genomic_DNA"/>
</dbReference>
<gene>
    <name evidence="1" type="ORF">SAMN04490239_0379</name>
</gene>